<dbReference type="InterPro" id="IPR036390">
    <property type="entry name" value="WH_DNA-bd_sf"/>
</dbReference>
<dbReference type="Proteomes" id="UP000184363">
    <property type="component" value="Unassembled WGS sequence"/>
</dbReference>
<dbReference type="EMBL" id="FRAP01000007">
    <property type="protein sequence ID" value="SHK49891.1"/>
    <property type="molecule type" value="Genomic_DNA"/>
</dbReference>
<dbReference type="Pfam" id="PF03551">
    <property type="entry name" value="PadR"/>
    <property type="match status" value="1"/>
</dbReference>
<evidence type="ECO:0000259" key="1">
    <source>
        <dbReference type="Pfam" id="PF03551"/>
    </source>
</evidence>
<evidence type="ECO:0000313" key="2">
    <source>
        <dbReference type="EMBL" id="SHK49891.1"/>
    </source>
</evidence>
<dbReference type="Gene3D" id="1.10.10.10">
    <property type="entry name" value="Winged helix-like DNA-binding domain superfamily/Winged helix DNA-binding domain"/>
    <property type="match status" value="1"/>
</dbReference>
<dbReference type="OrthoDB" id="122286at2"/>
<dbReference type="InterPro" id="IPR052509">
    <property type="entry name" value="Metal_resp_DNA-bind_regulator"/>
</dbReference>
<dbReference type="InterPro" id="IPR036388">
    <property type="entry name" value="WH-like_DNA-bd_sf"/>
</dbReference>
<gene>
    <name evidence="2" type="ORF">SAMN05443637_10744</name>
</gene>
<dbReference type="InterPro" id="IPR005149">
    <property type="entry name" value="Tscrpt_reg_PadR_N"/>
</dbReference>
<sequence>MEPLRRVTAATVDVLEVLLSATEPVWGLEIVRATGRPAGSVYPILGRLEEQGIVASEWEQQSERVGPRRRYYRLTEDGATEALRACAAFAASRHGRAS</sequence>
<dbReference type="PANTHER" id="PTHR33169:SF14">
    <property type="entry name" value="TRANSCRIPTIONAL REGULATOR RV3488"/>
    <property type="match status" value="1"/>
</dbReference>
<name>A0A1M6SYV8_PSETH</name>
<reference evidence="2 3" key="1">
    <citation type="submission" date="2016-11" db="EMBL/GenBank/DDBJ databases">
        <authorList>
            <person name="Jaros S."/>
            <person name="Januszkiewicz K."/>
            <person name="Wedrychowicz H."/>
        </authorList>
    </citation>
    <scope>NUCLEOTIDE SEQUENCE [LARGE SCALE GENOMIC DNA]</scope>
    <source>
        <strain evidence="2 3">DSM 43832</strain>
    </source>
</reference>
<dbReference type="AlphaFoldDB" id="A0A1M6SYV8"/>
<dbReference type="RefSeq" id="WP_073456914.1">
    <property type="nucleotide sequence ID" value="NZ_CALGVN010000045.1"/>
</dbReference>
<dbReference type="PANTHER" id="PTHR33169">
    <property type="entry name" value="PADR-FAMILY TRANSCRIPTIONAL REGULATOR"/>
    <property type="match status" value="1"/>
</dbReference>
<evidence type="ECO:0000313" key="3">
    <source>
        <dbReference type="Proteomes" id="UP000184363"/>
    </source>
</evidence>
<accession>A0A1M6SYV8</accession>
<protein>
    <submittedName>
        <fullName evidence="2">Transcriptional regulator PadR-like family protein</fullName>
    </submittedName>
</protein>
<keyword evidence="3" id="KW-1185">Reference proteome</keyword>
<proteinExistence type="predicted"/>
<dbReference type="STRING" id="1848.SAMN05443637_10744"/>
<organism evidence="2 3">
    <name type="scientific">Pseudonocardia thermophila</name>
    <dbReference type="NCBI Taxonomy" id="1848"/>
    <lineage>
        <taxon>Bacteria</taxon>
        <taxon>Bacillati</taxon>
        <taxon>Actinomycetota</taxon>
        <taxon>Actinomycetes</taxon>
        <taxon>Pseudonocardiales</taxon>
        <taxon>Pseudonocardiaceae</taxon>
        <taxon>Pseudonocardia</taxon>
    </lineage>
</organism>
<feature type="domain" description="Transcription regulator PadR N-terminal" evidence="1">
    <location>
        <begin position="16"/>
        <end position="81"/>
    </location>
</feature>
<dbReference type="SUPFAM" id="SSF46785">
    <property type="entry name" value="Winged helix' DNA-binding domain"/>
    <property type="match status" value="1"/>
</dbReference>